<keyword evidence="1" id="KW-0175">Coiled coil</keyword>
<feature type="coiled-coil region" evidence="1">
    <location>
        <begin position="282"/>
        <end position="309"/>
    </location>
</feature>
<reference evidence="4" key="1">
    <citation type="journal article" date="2014" name="Proc. Natl. Acad. Sci. U.S.A.">
        <title>Extensive sampling of basidiomycete genomes demonstrates inadequacy of the white-rot/brown-rot paradigm for wood decay fungi.</title>
        <authorList>
            <person name="Riley R."/>
            <person name="Salamov A.A."/>
            <person name="Brown D.W."/>
            <person name="Nagy L.G."/>
            <person name="Floudas D."/>
            <person name="Held B.W."/>
            <person name="Levasseur A."/>
            <person name="Lombard V."/>
            <person name="Morin E."/>
            <person name="Otillar R."/>
            <person name="Lindquist E.A."/>
            <person name="Sun H."/>
            <person name="LaButti K.M."/>
            <person name="Schmutz J."/>
            <person name="Jabbour D."/>
            <person name="Luo H."/>
            <person name="Baker S.E."/>
            <person name="Pisabarro A.G."/>
            <person name="Walton J.D."/>
            <person name="Blanchette R.A."/>
            <person name="Henrissat B."/>
            <person name="Martin F."/>
            <person name="Cullen D."/>
            <person name="Hibbett D.S."/>
            <person name="Grigoriev I.V."/>
        </authorList>
    </citation>
    <scope>NUCLEOTIDE SEQUENCE [LARGE SCALE GENOMIC DNA]</scope>
    <source>
        <strain evidence="4">CBS 339.88</strain>
    </source>
</reference>
<dbReference type="Proteomes" id="UP000027222">
    <property type="component" value="Unassembled WGS sequence"/>
</dbReference>
<evidence type="ECO:0000313" key="4">
    <source>
        <dbReference type="Proteomes" id="UP000027222"/>
    </source>
</evidence>
<protein>
    <submittedName>
        <fullName evidence="3">Uncharacterized protein</fullName>
    </submittedName>
</protein>
<feature type="region of interest" description="Disordered" evidence="2">
    <location>
        <begin position="18"/>
        <end position="56"/>
    </location>
</feature>
<accession>A0A067T0Q5</accession>
<evidence type="ECO:0000313" key="3">
    <source>
        <dbReference type="EMBL" id="KDR76780.1"/>
    </source>
</evidence>
<sequence>MESDTQVRIYDPAHAIGDVKGYLNGDERRDQTTSQRFSHPSISSKERSSPSQSLMSNPSFGEAIPMTIYLLTLCQRLTTITPHAVCSEGPGSYGPPKHRDWDQQQGGRRCADVFVKFYSCINICDDFSLYLNIPFTAKRVSYLQLVPLELRAPPKPTCHYRRRHSRRAHPHPSRAYFYAGPAAQGLAEPPHISERRAAQPWLVIQSLPNHPPARRHGEEYNQDVELGLAASGVLRPFGSGDIALSPRPLLNRSSAQAQVIRPITTLTARPSLEIAALRTRRQQLLAYRIQMLQRQIKDAQKEQGNVIEANSGLEDDAQ</sequence>
<dbReference type="EMBL" id="KL142378">
    <property type="protein sequence ID" value="KDR76780.1"/>
    <property type="molecule type" value="Genomic_DNA"/>
</dbReference>
<organism evidence="3 4">
    <name type="scientific">Galerina marginata (strain CBS 339.88)</name>
    <dbReference type="NCBI Taxonomy" id="685588"/>
    <lineage>
        <taxon>Eukaryota</taxon>
        <taxon>Fungi</taxon>
        <taxon>Dikarya</taxon>
        <taxon>Basidiomycota</taxon>
        <taxon>Agaricomycotina</taxon>
        <taxon>Agaricomycetes</taxon>
        <taxon>Agaricomycetidae</taxon>
        <taxon>Agaricales</taxon>
        <taxon>Agaricineae</taxon>
        <taxon>Strophariaceae</taxon>
        <taxon>Galerina</taxon>
    </lineage>
</organism>
<feature type="compositionally biased region" description="Low complexity" evidence="2">
    <location>
        <begin position="38"/>
        <end position="56"/>
    </location>
</feature>
<evidence type="ECO:0000256" key="1">
    <source>
        <dbReference type="SAM" id="Coils"/>
    </source>
</evidence>
<proteinExistence type="predicted"/>
<keyword evidence="4" id="KW-1185">Reference proteome</keyword>
<dbReference type="HOGENOM" id="CLU_874494_0_0_1"/>
<evidence type="ECO:0000256" key="2">
    <source>
        <dbReference type="SAM" id="MobiDB-lite"/>
    </source>
</evidence>
<gene>
    <name evidence="3" type="ORF">GALMADRAFT_139661</name>
</gene>
<name>A0A067T0Q5_GALM3</name>
<dbReference type="AlphaFoldDB" id="A0A067T0Q5"/>